<organism evidence="2 3">
    <name type="scientific">Lentinula lateritia</name>
    <dbReference type="NCBI Taxonomy" id="40482"/>
    <lineage>
        <taxon>Eukaryota</taxon>
        <taxon>Fungi</taxon>
        <taxon>Dikarya</taxon>
        <taxon>Basidiomycota</taxon>
        <taxon>Agaricomycotina</taxon>
        <taxon>Agaricomycetes</taxon>
        <taxon>Agaricomycetidae</taxon>
        <taxon>Agaricales</taxon>
        <taxon>Marasmiineae</taxon>
        <taxon>Omphalotaceae</taxon>
        <taxon>Lentinula</taxon>
    </lineage>
</organism>
<comment type="caution">
    <text evidence="2">The sequence shown here is derived from an EMBL/GenBank/DDBJ whole genome shotgun (WGS) entry which is preliminary data.</text>
</comment>
<gene>
    <name evidence="2" type="ORF">C8J55DRAFT_527962</name>
</gene>
<protein>
    <recommendedName>
        <fullName evidence="4">Aprataxin and PNK-like factor PBZ domain-containing protein</fullName>
    </recommendedName>
</protein>
<keyword evidence="1" id="KW-0732">Signal</keyword>
<dbReference type="GO" id="GO:0006511">
    <property type="term" value="P:ubiquitin-dependent protein catabolic process"/>
    <property type="evidence" value="ECO:0007669"/>
    <property type="project" value="TreeGrafter"/>
</dbReference>
<dbReference type="AlphaFoldDB" id="A0A9W9DF01"/>
<evidence type="ECO:0000256" key="1">
    <source>
        <dbReference type="SAM" id="SignalP"/>
    </source>
</evidence>
<evidence type="ECO:0000313" key="3">
    <source>
        <dbReference type="Proteomes" id="UP001150238"/>
    </source>
</evidence>
<dbReference type="GO" id="GO:0004842">
    <property type="term" value="F:ubiquitin-protein transferase activity"/>
    <property type="evidence" value="ECO:0007669"/>
    <property type="project" value="TreeGrafter"/>
</dbReference>
<dbReference type="Proteomes" id="UP001150238">
    <property type="component" value="Unassembled WGS sequence"/>
</dbReference>
<name>A0A9W9DF01_9AGAR</name>
<reference evidence="2" key="2">
    <citation type="journal article" date="2023" name="Proc. Natl. Acad. Sci. U.S.A.">
        <title>A global phylogenomic analysis of the shiitake genus Lentinula.</title>
        <authorList>
            <person name="Sierra-Patev S."/>
            <person name="Min B."/>
            <person name="Naranjo-Ortiz M."/>
            <person name="Looney B."/>
            <person name="Konkel Z."/>
            <person name="Slot J.C."/>
            <person name="Sakamoto Y."/>
            <person name="Steenwyk J.L."/>
            <person name="Rokas A."/>
            <person name="Carro J."/>
            <person name="Camarero S."/>
            <person name="Ferreira P."/>
            <person name="Molpeceres G."/>
            <person name="Ruiz-Duenas F.J."/>
            <person name="Serrano A."/>
            <person name="Henrissat B."/>
            <person name="Drula E."/>
            <person name="Hughes K.W."/>
            <person name="Mata J.L."/>
            <person name="Ishikawa N.K."/>
            <person name="Vargas-Isla R."/>
            <person name="Ushijima S."/>
            <person name="Smith C.A."/>
            <person name="Donoghue J."/>
            <person name="Ahrendt S."/>
            <person name="Andreopoulos W."/>
            <person name="He G."/>
            <person name="LaButti K."/>
            <person name="Lipzen A."/>
            <person name="Ng V."/>
            <person name="Riley R."/>
            <person name="Sandor L."/>
            <person name="Barry K."/>
            <person name="Martinez A.T."/>
            <person name="Xiao Y."/>
            <person name="Gibbons J.G."/>
            <person name="Terashima K."/>
            <person name="Grigoriev I.V."/>
            <person name="Hibbett D."/>
        </authorList>
    </citation>
    <scope>NUCLEOTIDE SEQUENCE</scope>
    <source>
        <strain evidence="2">Sp2 HRB7682 ss15</strain>
    </source>
</reference>
<evidence type="ECO:0008006" key="4">
    <source>
        <dbReference type="Google" id="ProtNLM"/>
    </source>
</evidence>
<feature type="signal peptide" evidence="1">
    <location>
        <begin position="1"/>
        <end position="26"/>
    </location>
</feature>
<accession>A0A9W9DF01</accession>
<reference evidence="2" key="1">
    <citation type="submission" date="2022-08" db="EMBL/GenBank/DDBJ databases">
        <authorList>
            <consortium name="DOE Joint Genome Institute"/>
            <person name="Min B."/>
            <person name="Riley R."/>
            <person name="Sierra-Patev S."/>
            <person name="Naranjo-Ortiz M."/>
            <person name="Looney B."/>
            <person name="Konkel Z."/>
            <person name="Slot J.C."/>
            <person name="Sakamoto Y."/>
            <person name="Steenwyk J.L."/>
            <person name="Rokas A."/>
            <person name="Carro J."/>
            <person name="Camarero S."/>
            <person name="Ferreira P."/>
            <person name="Molpeceres G."/>
            <person name="Ruiz-Duenas F.J."/>
            <person name="Serrano A."/>
            <person name="Henrissat B."/>
            <person name="Drula E."/>
            <person name="Hughes K.W."/>
            <person name="Mata J.L."/>
            <person name="Ishikawa N.K."/>
            <person name="Vargas-Isla R."/>
            <person name="Ushijima S."/>
            <person name="Smith C.A."/>
            <person name="Ahrendt S."/>
            <person name="Andreopoulos W."/>
            <person name="He G."/>
            <person name="Labutti K."/>
            <person name="Lipzen A."/>
            <person name="Ng V."/>
            <person name="Sandor L."/>
            <person name="Barry K."/>
            <person name="Martinez A.T."/>
            <person name="Xiao Y."/>
            <person name="Gibbons J.G."/>
            <person name="Terashima K."/>
            <person name="Hibbett D.S."/>
            <person name="Grigoriev I.V."/>
        </authorList>
    </citation>
    <scope>NUCLEOTIDE SEQUENCE</scope>
    <source>
        <strain evidence="2">Sp2 HRB7682 ss15</strain>
    </source>
</reference>
<dbReference type="InterPro" id="IPR052256">
    <property type="entry name" value="E3_ubiquitin-ligase_CHFR"/>
</dbReference>
<dbReference type="PANTHER" id="PTHR16079">
    <property type="entry name" value="UBIQUITIN LIGASE PROTEIN CHFR"/>
    <property type="match status" value="1"/>
</dbReference>
<sequence length="460" mass="53089">MQKLGASPIHADILLCILCALPTFEALFATVRASKAFHATYVQHGKRVLNSVAFNYVGPALPLALQVVRYDMHPSPEEFNTGPSDNDYNTDLQIEIKDVYLLVNNAKVVAEWENLFSFRKKDMRHETSQLTSLESWQFRKAMHRLMLYTRLFPTDEYAYCITSNSDCVDLTTKLEKELLTRQEFLSDCFTNELDQLREVATFALEIIRWVDAVDSSDMIASNKDFTDIALSIGPAVILECYKTLGFEPLTETINKLCTDTTPDYFEDKSSRPLLAGYLFKSVSAVLENRVANDHRYVSLKIIDIDTLREEFCSQCGAESYIGGLWGKTTWDYLSLSSQTLGTYLFPSLSMFMKGELHRNPVEIKHVEALLVKTPFKEIYEDIYSKNLKLPAWHDRNDDYWICQACLTQFVKDHLHLWVIMKRKEAKERIANDCWYGYNCRTQVHKLNHAQQLNHLCEPTR</sequence>
<dbReference type="PANTHER" id="PTHR16079:SF4">
    <property type="entry name" value="E3 UBIQUITIN-PROTEIN LIGASE CHFR"/>
    <property type="match status" value="1"/>
</dbReference>
<dbReference type="EMBL" id="JANVFS010000048">
    <property type="protein sequence ID" value="KAJ4465825.1"/>
    <property type="molecule type" value="Genomic_DNA"/>
</dbReference>
<dbReference type="GO" id="GO:0016567">
    <property type="term" value="P:protein ubiquitination"/>
    <property type="evidence" value="ECO:0007669"/>
    <property type="project" value="TreeGrafter"/>
</dbReference>
<evidence type="ECO:0000313" key="2">
    <source>
        <dbReference type="EMBL" id="KAJ4465825.1"/>
    </source>
</evidence>
<proteinExistence type="predicted"/>
<feature type="chain" id="PRO_5040853663" description="Aprataxin and PNK-like factor PBZ domain-containing protein" evidence="1">
    <location>
        <begin position="27"/>
        <end position="460"/>
    </location>
</feature>
<dbReference type="GO" id="GO:0005634">
    <property type="term" value="C:nucleus"/>
    <property type="evidence" value="ECO:0007669"/>
    <property type="project" value="TreeGrafter"/>
</dbReference>